<dbReference type="GO" id="GO:0003723">
    <property type="term" value="F:RNA binding"/>
    <property type="evidence" value="ECO:0007669"/>
    <property type="project" value="UniProtKB-KW"/>
</dbReference>
<comment type="caution">
    <text evidence="7">The sequence shown here is derived from an EMBL/GenBank/DDBJ whole genome shotgun (WGS) entry which is preliminary data.</text>
</comment>
<dbReference type="Pfam" id="PF01029">
    <property type="entry name" value="NusB"/>
    <property type="match status" value="1"/>
</dbReference>
<dbReference type="InterPro" id="IPR006027">
    <property type="entry name" value="NusB_RsmB_TIM44"/>
</dbReference>
<sequence length="317" mass="37427">MLSRRLLRVKVMQTVYGHFRGGESTIQQTEKELFHSISKSHELYHLLLLLILDVRDFAEKRIENGLNKKRPAYEDLHPNKKFINNRVILQLRENKQLLSYIDATGLSWNNNEQYIKDVYKLILESDLYKQYMESDSDDYESDRKFISKLFEKVIGQYLPLYSLFEEQSIFWNDEAEFVVSIVVKTLKEFEEEKAEDQPLQKEFKDDEDRGFVKTLLRKAIVNNEDYQALIKKFSRNWELDRVAYLDIVLMQIAIAEVMEFPEIPVKVTLNEYIEIAKHYSTPKSGNFINGLLDKIIIHLRSEENLIKLGDNGGKTEE</sequence>
<reference evidence="7 8" key="1">
    <citation type="submission" date="2018-07" db="EMBL/GenBank/DDBJ databases">
        <title>Freshwater and sediment microbial communities from various areas in North America, analyzing microbe dynamics in response to fracking.</title>
        <authorList>
            <person name="Lamendella R."/>
        </authorList>
    </citation>
    <scope>NUCLEOTIDE SEQUENCE [LARGE SCALE GENOMIC DNA]</scope>
    <source>
        <strain evidence="7 8">160A</strain>
    </source>
</reference>
<dbReference type="STRING" id="1168289.GCA_000259075_03300"/>
<evidence type="ECO:0000256" key="4">
    <source>
        <dbReference type="ARBA" id="ARBA00023015"/>
    </source>
</evidence>
<dbReference type="GO" id="GO:0031564">
    <property type="term" value="P:transcription antitermination"/>
    <property type="evidence" value="ECO:0007669"/>
    <property type="project" value="UniProtKB-KW"/>
</dbReference>
<dbReference type="GO" id="GO:0006353">
    <property type="term" value="P:DNA-templated transcription termination"/>
    <property type="evidence" value="ECO:0007669"/>
    <property type="project" value="InterPro"/>
</dbReference>
<evidence type="ECO:0000313" key="8">
    <source>
        <dbReference type="Proteomes" id="UP000252733"/>
    </source>
</evidence>
<dbReference type="EMBL" id="QPIZ01000035">
    <property type="protein sequence ID" value="RCW28824.1"/>
    <property type="molecule type" value="Genomic_DNA"/>
</dbReference>
<keyword evidence="5" id="KW-0804">Transcription</keyword>
<protein>
    <submittedName>
        <fullName evidence="7">NusB antitermination factor</fullName>
    </submittedName>
</protein>
<evidence type="ECO:0000256" key="5">
    <source>
        <dbReference type="ARBA" id="ARBA00023163"/>
    </source>
</evidence>
<comment type="similarity">
    <text evidence="1">Belongs to the NusB family.</text>
</comment>
<dbReference type="SUPFAM" id="SSF48013">
    <property type="entry name" value="NusB-like"/>
    <property type="match status" value="1"/>
</dbReference>
<dbReference type="OrthoDB" id="9787568at2"/>
<evidence type="ECO:0000259" key="6">
    <source>
        <dbReference type="Pfam" id="PF01029"/>
    </source>
</evidence>
<keyword evidence="8" id="KW-1185">Reference proteome</keyword>
<dbReference type="PANTHER" id="PTHR11078">
    <property type="entry name" value="N UTILIZATION SUBSTANCE PROTEIN B-RELATED"/>
    <property type="match status" value="1"/>
</dbReference>
<evidence type="ECO:0000256" key="1">
    <source>
        <dbReference type="ARBA" id="ARBA00005952"/>
    </source>
</evidence>
<dbReference type="PANTHER" id="PTHR11078:SF3">
    <property type="entry name" value="ANTITERMINATION NUSB DOMAIN-CONTAINING PROTEIN"/>
    <property type="match status" value="1"/>
</dbReference>
<name>A0A2T0WTJ2_9BACT</name>
<accession>A0A2T0WTJ2</accession>
<dbReference type="InterPro" id="IPR035926">
    <property type="entry name" value="NusB-like_sf"/>
</dbReference>
<evidence type="ECO:0000256" key="2">
    <source>
        <dbReference type="ARBA" id="ARBA00022814"/>
    </source>
</evidence>
<dbReference type="InterPro" id="IPR011605">
    <property type="entry name" value="NusB_fam"/>
</dbReference>
<evidence type="ECO:0000313" key="7">
    <source>
        <dbReference type="EMBL" id="RCW28824.1"/>
    </source>
</evidence>
<dbReference type="RefSeq" id="WP_106154761.1">
    <property type="nucleotide sequence ID" value="NZ_PVTS01000028.1"/>
</dbReference>
<dbReference type="GO" id="GO:0005829">
    <property type="term" value="C:cytosol"/>
    <property type="evidence" value="ECO:0007669"/>
    <property type="project" value="TreeGrafter"/>
</dbReference>
<dbReference type="AlphaFoldDB" id="A0A2T0WTJ2"/>
<dbReference type="Proteomes" id="UP000252733">
    <property type="component" value="Unassembled WGS sequence"/>
</dbReference>
<keyword evidence="4" id="KW-0805">Transcription regulation</keyword>
<gene>
    <name evidence="7" type="ORF">DFO77_1357</name>
</gene>
<keyword evidence="2" id="KW-0889">Transcription antitermination</keyword>
<keyword evidence="3" id="KW-0694">RNA-binding</keyword>
<evidence type="ECO:0000256" key="3">
    <source>
        <dbReference type="ARBA" id="ARBA00022884"/>
    </source>
</evidence>
<feature type="domain" description="NusB/RsmB/TIM44" evidence="6">
    <location>
        <begin position="183"/>
        <end position="295"/>
    </location>
</feature>
<dbReference type="Gene3D" id="1.10.940.10">
    <property type="entry name" value="NusB-like"/>
    <property type="match status" value="1"/>
</dbReference>
<organism evidence="7 8">
    <name type="scientific">Marinilabilia salmonicolor</name>
    <dbReference type="NCBI Taxonomy" id="989"/>
    <lineage>
        <taxon>Bacteria</taxon>
        <taxon>Pseudomonadati</taxon>
        <taxon>Bacteroidota</taxon>
        <taxon>Bacteroidia</taxon>
        <taxon>Marinilabiliales</taxon>
        <taxon>Marinilabiliaceae</taxon>
        <taxon>Marinilabilia</taxon>
    </lineage>
</organism>
<dbReference type="NCBIfam" id="TIGR01951">
    <property type="entry name" value="nusB"/>
    <property type="match status" value="1"/>
</dbReference>
<proteinExistence type="inferred from homology"/>